<name>A0A3N4KY17_9PEZI</name>
<reference evidence="2 3" key="1">
    <citation type="journal article" date="2018" name="Nat. Ecol. Evol.">
        <title>Pezizomycetes genomes reveal the molecular basis of ectomycorrhizal truffle lifestyle.</title>
        <authorList>
            <person name="Murat C."/>
            <person name="Payen T."/>
            <person name="Noel B."/>
            <person name="Kuo A."/>
            <person name="Morin E."/>
            <person name="Chen J."/>
            <person name="Kohler A."/>
            <person name="Krizsan K."/>
            <person name="Balestrini R."/>
            <person name="Da Silva C."/>
            <person name="Montanini B."/>
            <person name="Hainaut M."/>
            <person name="Levati E."/>
            <person name="Barry K.W."/>
            <person name="Belfiori B."/>
            <person name="Cichocki N."/>
            <person name="Clum A."/>
            <person name="Dockter R.B."/>
            <person name="Fauchery L."/>
            <person name="Guy J."/>
            <person name="Iotti M."/>
            <person name="Le Tacon F."/>
            <person name="Lindquist E.A."/>
            <person name="Lipzen A."/>
            <person name="Malagnac F."/>
            <person name="Mello A."/>
            <person name="Molinier V."/>
            <person name="Miyauchi S."/>
            <person name="Poulain J."/>
            <person name="Riccioni C."/>
            <person name="Rubini A."/>
            <person name="Sitrit Y."/>
            <person name="Splivallo R."/>
            <person name="Traeger S."/>
            <person name="Wang M."/>
            <person name="Zifcakova L."/>
            <person name="Wipf D."/>
            <person name="Zambonelli A."/>
            <person name="Paolocci F."/>
            <person name="Nowrousian M."/>
            <person name="Ottonello S."/>
            <person name="Baldrian P."/>
            <person name="Spatafora J.W."/>
            <person name="Henrissat B."/>
            <person name="Nagy L.G."/>
            <person name="Aury J.M."/>
            <person name="Wincker P."/>
            <person name="Grigoriev I.V."/>
            <person name="Bonfante P."/>
            <person name="Martin F.M."/>
        </authorList>
    </citation>
    <scope>NUCLEOTIDE SEQUENCE [LARGE SCALE GENOMIC DNA]</scope>
    <source>
        <strain evidence="2 3">CCBAS932</strain>
    </source>
</reference>
<accession>A0A3N4KY17</accession>
<dbReference type="EMBL" id="ML119113">
    <property type="protein sequence ID" value="RPB15436.1"/>
    <property type="molecule type" value="Genomic_DNA"/>
</dbReference>
<dbReference type="InParanoid" id="A0A3N4KY17"/>
<feature type="region of interest" description="Disordered" evidence="1">
    <location>
        <begin position="257"/>
        <end position="292"/>
    </location>
</feature>
<feature type="compositionally biased region" description="Polar residues" evidence="1">
    <location>
        <begin position="1"/>
        <end position="23"/>
    </location>
</feature>
<evidence type="ECO:0000256" key="1">
    <source>
        <dbReference type="SAM" id="MobiDB-lite"/>
    </source>
</evidence>
<gene>
    <name evidence="2" type="ORF">P167DRAFT_430977</name>
</gene>
<dbReference type="Proteomes" id="UP000277580">
    <property type="component" value="Unassembled WGS sequence"/>
</dbReference>
<feature type="region of interest" description="Disordered" evidence="1">
    <location>
        <begin position="1"/>
        <end position="223"/>
    </location>
</feature>
<evidence type="ECO:0000313" key="3">
    <source>
        <dbReference type="Proteomes" id="UP000277580"/>
    </source>
</evidence>
<sequence length="448" mass="47971">MSKSKMPSATSTTGRFSTRSKTGPITPMKGGFDVPEGKGSFGFTSGLTMTGKKIMDGFSGMNPSTPDAPAPPTPMILETPPIAESSEADEQGRGSSVEAGRPKRKKRFSEIHREQFAKMDSIASHYAAKRTPTTTPNAPKIIAPEVTPKNALIQTPDMGLKNLKRAKCQSVLGEREPPSSPSPQKRRPDEVNPSGRAEDRSPVKRQRLNAAAPTLSSKPTKIARFAGISGASSTPMKRAMFTPGGQSSALNPQKYTLPRPVPSLNLTPSTTFATPGRLRSTSTRKPPGTTSRLNTMINFAEASAATPMKTPSGASGFTFRAGRGPSGLGFNTLTEMHDRKAAAAAGMLMFGSRMGTPKVTENDPVGVEDPFATSPMQWDATTPVNNKRKMESDQSSDEEMLGQTVQKKRPRGGEEEERKKRLDFLATPRKRIAGDGDRLGRRGLGGRG</sequence>
<protein>
    <submittedName>
        <fullName evidence="2">Uncharacterized protein</fullName>
    </submittedName>
</protein>
<feature type="compositionally biased region" description="Basic and acidic residues" evidence="1">
    <location>
        <begin position="186"/>
        <end position="202"/>
    </location>
</feature>
<evidence type="ECO:0000313" key="2">
    <source>
        <dbReference type="EMBL" id="RPB15436.1"/>
    </source>
</evidence>
<dbReference type="OrthoDB" id="5431386at2759"/>
<feature type="region of interest" description="Disordered" evidence="1">
    <location>
        <begin position="359"/>
        <end position="448"/>
    </location>
</feature>
<feature type="compositionally biased region" description="Polar residues" evidence="1">
    <location>
        <begin position="374"/>
        <end position="385"/>
    </location>
</feature>
<dbReference type="AlphaFoldDB" id="A0A3N4KY17"/>
<feature type="compositionally biased region" description="Basic and acidic residues" evidence="1">
    <location>
        <begin position="411"/>
        <end position="423"/>
    </location>
</feature>
<keyword evidence="3" id="KW-1185">Reference proteome</keyword>
<organism evidence="2 3">
    <name type="scientific">Morchella conica CCBAS932</name>
    <dbReference type="NCBI Taxonomy" id="1392247"/>
    <lineage>
        <taxon>Eukaryota</taxon>
        <taxon>Fungi</taxon>
        <taxon>Dikarya</taxon>
        <taxon>Ascomycota</taxon>
        <taxon>Pezizomycotina</taxon>
        <taxon>Pezizomycetes</taxon>
        <taxon>Pezizales</taxon>
        <taxon>Morchellaceae</taxon>
        <taxon>Morchella</taxon>
    </lineage>
</organism>
<feature type="compositionally biased region" description="Basic and acidic residues" evidence="1">
    <location>
        <begin position="108"/>
        <end position="117"/>
    </location>
</feature>
<feature type="compositionally biased region" description="Polar residues" evidence="1">
    <location>
        <begin position="264"/>
        <end position="292"/>
    </location>
</feature>
<proteinExistence type="predicted"/>
<dbReference type="STRING" id="1392247.A0A3N4KY17"/>